<dbReference type="GO" id="GO:0005884">
    <property type="term" value="C:actin filament"/>
    <property type="evidence" value="ECO:0007669"/>
    <property type="project" value="TreeGrafter"/>
</dbReference>
<dbReference type="GO" id="GO:0003785">
    <property type="term" value="F:actin monomer binding"/>
    <property type="evidence" value="ECO:0007669"/>
    <property type="project" value="TreeGrafter"/>
</dbReference>
<keyword evidence="6" id="KW-0206">Cytoskeleton</keyword>
<keyword evidence="4" id="KW-0677">Repeat</keyword>
<comment type="subcellular location">
    <subcellularLocation>
        <location evidence="1">Cytoplasm</location>
        <location evidence="1">Cytoskeleton</location>
    </subcellularLocation>
</comment>
<evidence type="ECO:0000256" key="1">
    <source>
        <dbReference type="ARBA" id="ARBA00004245"/>
    </source>
</evidence>
<comment type="subunit">
    <text evidence="7">Interacts with G-actin; ADP-actin form.</text>
</comment>
<dbReference type="GeneTree" id="ENSGT00530000063868"/>
<dbReference type="PROSITE" id="PS51263">
    <property type="entry name" value="ADF_H"/>
    <property type="match status" value="2"/>
</dbReference>
<reference evidence="10" key="1">
    <citation type="submission" date="2025-08" db="UniProtKB">
        <authorList>
            <consortium name="Ensembl"/>
        </authorList>
    </citation>
    <scope>IDENTIFICATION</scope>
</reference>
<dbReference type="SUPFAM" id="SSF55753">
    <property type="entry name" value="Actin depolymerizing proteins"/>
    <property type="match status" value="2"/>
</dbReference>
<dbReference type="GO" id="GO:0051016">
    <property type="term" value="P:barbed-end actin filament capping"/>
    <property type="evidence" value="ECO:0007669"/>
    <property type="project" value="TreeGrafter"/>
</dbReference>
<comment type="similarity">
    <text evidence="2">Belongs to the actin-binding proteins ADF family. Twinfilin subfamily.</text>
</comment>
<dbReference type="FunFam" id="3.40.20.10:FF:000012">
    <property type="entry name" value="Twinfilin-1 isoform 1"/>
    <property type="match status" value="1"/>
</dbReference>
<organism evidence="10 11">
    <name type="scientific">Eptatretus burgeri</name>
    <name type="common">Inshore hagfish</name>
    <dbReference type="NCBI Taxonomy" id="7764"/>
    <lineage>
        <taxon>Eukaryota</taxon>
        <taxon>Metazoa</taxon>
        <taxon>Chordata</taxon>
        <taxon>Craniata</taxon>
        <taxon>Vertebrata</taxon>
        <taxon>Cyclostomata</taxon>
        <taxon>Myxini</taxon>
        <taxon>Myxiniformes</taxon>
        <taxon>Myxinidae</taxon>
        <taxon>Eptatretinae</taxon>
        <taxon>Eptatretus</taxon>
    </lineage>
</organism>
<reference evidence="10" key="2">
    <citation type="submission" date="2025-09" db="UniProtKB">
        <authorList>
            <consortium name="Ensembl"/>
        </authorList>
    </citation>
    <scope>IDENTIFICATION</scope>
</reference>
<dbReference type="GO" id="GO:0030042">
    <property type="term" value="P:actin filament depolymerization"/>
    <property type="evidence" value="ECO:0007669"/>
    <property type="project" value="TreeGrafter"/>
</dbReference>
<dbReference type="InterPro" id="IPR029006">
    <property type="entry name" value="ADF-H/Gelsolin-like_dom_sf"/>
</dbReference>
<dbReference type="GO" id="GO:0010976">
    <property type="term" value="P:positive regulation of neuron projection development"/>
    <property type="evidence" value="ECO:0007669"/>
    <property type="project" value="TreeGrafter"/>
</dbReference>
<evidence type="ECO:0000313" key="10">
    <source>
        <dbReference type="Ensembl" id="ENSEBUP00000020303.1"/>
    </source>
</evidence>
<evidence type="ECO:0000256" key="3">
    <source>
        <dbReference type="ARBA" id="ARBA00022490"/>
    </source>
</evidence>
<feature type="domain" description="ADF-H" evidence="9">
    <location>
        <begin position="177"/>
        <end position="313"/>
    </location>
</feature>
<dbReference type="GO" id="GO:0051015">
    <property type="term" value="F:actin filament binding"/>
    <property type="evidence" value="ECO:0007669"/>
    <property type="project" value="TreeGrafter"/>
</dbReference>
<dbReference type="FunFam" id="3.40.20.10:FF:000007">
    <property type="entry name" value="Twinfilin-1 isoform 1"/>
    <property type="match status" value="1"/>
</dbReference>
<keyword evidence="11" id="KW-1185">Reference proteome</keyword>
<keyword evidence="3" id="KW-0963">Cytoplasm</keyword>
<evidence type="ECO:0000313" key="11">
    <source>
        <dbReference type="Proteomes" id="UP000694388"/>
    </source>
</evidence>
<evidence type="ECO:0000259" key="9">
    <source>
        <dbReference type="PROSITE" id="PS51263"/>
    </source>
</evidence>
<protein>
    <submittedName>
        <fullName evidence="10">Twinfilin actin-binding protein 1a</fullName>
    </submittedName>
</protein>
<evidence type="ECO:0000256" key="5">
    <source>
        <dbReference type="ARBA" id="ARBA00023203"/>
    </source>
</evidence>
<feature type="region of interest" description="Disordered" evidence="8">
    <location>
        <begin position="323"/>
        <end position="346"/>
    </location>
</feature>
<dbReference type="Proteomes" id="UP000694388">
    <property type="component" value="Unplaced"/>
</dbReference>
<accession>A0A8C4QVV5</accession>
<dbReference type="Ensembl" id="ENSEBUT00000020879.1">
    <property type="protein sequence ID" value="ENSEBUP00000020303.1"/>
    <property type="gene ID" value="ENSEBUG00000012584.1"/>
</dbReference>
<evidence type="ECO:0000256" key="7">
    <source>
        <dbReference type="ARBA" id="ARBA00038532"/>
    </source>
</evidence>
<name>A0A8C4QVV5_EPTBU</name>
<dbReference type="PANTHER" id="PTHR13759:SF1">
    <property type="entry name" value="TWINFILIN"/>
    <property type="match status" value="1"/>
</dbReference>
<evidence type="ECO:0000256" key="2">
    <source>
        <dbReference type="ARBA" id="ARBA00009557"/>
    </source>
</evidence>
<dbReference type="GO" id="GO:0030016">
    <property type="term" value="C:myofibril"/>
    <property type="evidence" value="ECO:0007669"/>
    <property type="project" value="TreeGrafter"/>
</dbReference>
<proteinExistence type="inferred from homology"/>
<dbReference type="SMART" id="SM00102">
    <property type="entry name" value="ADF"/>
    <property type="match status" value="2"/>
</dbReference>
<dbReference type="GO" id="GO:0010591">
    <property type="term" value="P:regulation of lamellipodium assembly"/>
    <property type="evidence" value="ECO:0007669"/>
    <property type="project" value="TreeGrafter"/>
</dbReference>
<dbReference type="CDD" id="cd11285">
    <property type="entry name" value="ADF_Twf-N_like"/>
    <property type="match status" value="1"/>
</dbReference>
<feature type="domain" description="ADF-H" evidence="9">
    <location>
        <begin position="5"/>
        <end position="139"/>
    </location>
</feature>
<dbReference type="Pfam" id="PF00241">
    <property type="entry name" value="Cofilin_ADF"/>
    <property type="match status" value="2"/>
</dbReference>
<evidence type="ECO:0000256" key="4">
    <source>
        <dbReference type="ARBA" id="ARBA00022737"/>
    </source>
</evidence>
<sequence length="346" mass="39060">MSHQTGITANEALKGFFAKARNGDMRLVKVAIEDESLVLAGCKTPIGSWDVDYDKFVLSNVMDDQPCYLLYRLDSQNAQGYEWLFITWSPDSSLVRLKMLYAGTRATVKKEFGGGHIKDELFGTQKEDICLCGYKKSLQYDSAPLPLTDAENELQKLKLSEVRTDVSVDSKQQHLQGIAFPIEEEALEAMRSFKDGKIDYIQLLVDTEKEIIRLVSTAPTDLDDLPKRVPTNTARYHLFLYKHTHEGDYTESAVFVYSMPGCKCSIKERMLYSSCKGPLIATMEQDLGLQIQRKVEIECGEELTAEFLYDEVHPKQCIQKQAFPKPQGPAGKRGCKRIIRGSGDED</sequence>
<dbReference type="OMA" id="YLFKHTH"/>
<dbReference type="CDD" id="cd11284">
    <property type="entry name" value="ADF_Twf-C_like"/>
    <property type="match status" value="1"/>
</dbReference>
<dbReference type="Gene3D" id="3.40.20.10">
    <property type="entry name" value="Severin"/>
    <property type="match status" value="2"/>
</dbReference>
<evidence type="ECO:0000256" key="6">
    <source>
        <dbReference type="ARBA" id="ARBA00023212"/>
    </source>
</evidence>
<keyword evidence="5" id="KW-0009">Actin-binding</keyword>
<evidence type="ECO:0000256" key="8">
    <source>
        <dbReference type="SAM" id="MobiDB-lite"/>
    </source>
</evidence>
<dbReference type="AlphaFoldDB" id="A0A8C4QVV5"/>
<dbReference type="InterPro" id="IPR002108">
    <property type="entry name" value="ADF-H"/>
</dbReference>
<dbReference type="PANTHER" id="PTHR13759">
    <property type="entry name" value="TWINFILIN"/>
    <property type="match status" value="1"/>
</dbReference>
<dbReference type="InterPro" id="IPR028458">
    <property type="entry name" value="Twinfilin"/>
</dbReference>